<feature type="signal peptide" evidence="2">
    <location>
        <begin position="1"/>
        <end position="17"/>
    </location>
</feature>
<dbReference type="Proteomes" id="UP001165343">
    <property type="component" value="Unassembled WGS sequence"/>
</dbReference>
<keyword evidence="2" id="KW-0732">Signal</keyword>
<sequence>MTRIPLLLALAATAALAGCKKENHTIIAGPDGDAANQAPPTNGPIVLPPSIASSKIYRCKDNSVVYIDWLSDNKSANFRANQTDVPVTLATTEAGKPMTAQGYSLTGTPEGGTITLERPGKGSQSCKA</sequence>
<protein>
    <recommendedName>
        <fullName evidence="5">C-type lysozyme inhibitor domain-containing protein</fullName>
    </recommendedName>
</protein>
<evidence type="ECO:0000313" key="4">
    <source>
        <dbReference type="Proteomes" id="UP001165343"/>
    </source>
</evidence>
<dbReference type="RefSeq" id="WP_249868784.1">
    <property type="nucleotide sequence ID" value="NZ_JAMGBC010000001.1"/>
</dbReference>
<feature type="region of interest" description="Disordered" evidence="1">
    <location>
        <begin position="98"/>
        <end position="128"/>
    </location>
</feature>
<comment type="caution">
    <text evidence="3">The sequence shown here is derived from an EMBL/GenBank/DDBJ whole genome shotgun (WGS) entry which is preliminary data.</text>
</comment>
<keyword evidence="4" id="KW-1185">Reference proteome</keyword>
<reference evidence="3" key="1">
    <citation type="submission" date="2022-05" db="EMBL/GenBank/DDBJ databases">
        <authorList>
            <person name="Jo J.-H."/>
            <person name="Im W.-T."/>
        </authorList>
    </citation>
    <scope>NUCLEOTIDE SEQUENCE</scope>
    <source>
        <strain evidence="3">RG327</strain>
    </source>
</reference>
<feature type="chain" id="PRO_5047253953" description="C-type lysozyme inhibitor domain-containing protein" evidence="2">
    <location>
        <begin position="18"/>
        <end position="128"/>
    </location>
</feature>
<evidence type="ECO:0008006" key="5">
    <source>
        <dbReference type="Google" id="ProtNLM"/>
    </source>
</evidence>
<evidence type="ECO:0000313" key="3">
    <source>
        <dbReference type="EMBL" id="MCL6679911.1"/>
    </source>
</evidence>
<dbReference type="EMBL" id="JAMGBC010000001">
    <property type="protein sequence ID" value="MCL6679911.1"/>
    <property type="molecule type" value="Genomic_DNA"/>
</dbReference>
<evidence type="ECO:0000256" key="1">
    <source>
        <dbReference type="SAM" id="MobiDB-lite"/>
    </source>
</evidence>
<organism evidence="3 4">
    <name type="scientific">Sphingomonas anseongensis</name>
    <dbReference type="NCBI Taxonomy" id="2908207"/>
    <lineage>
        <taxon>Bacteria</taxon>
        <taxon>Pseudomonadati</taxon>
        <taxon>Pseudomonadota</taxon>
        <taxon>Alphaproteobacteria</taxon>
        <taxon>Sphingomonadales</taxon>
        <taxon>Sphingomonadaceae</taxon>
        <taxon>Sphingomonas</taxon>
    </lineage>
</organism>
<name>A0ABT0RI89_9SPHN</name>
<proteinExistence type="predicted"/>
<accession>A0ABT0RI89</accession>
<dbReference type="PROSITE" id="PS51257">
    <property type="entry name" value="PROKAR_LIPOPROTEIN"/>
    <property type="match status" value="1"/>
</dbReference>
<evidence type="ECO:0000256" key="2">
    <source>
        <dbReference type="SAM" id="SignalP"/>
    </source>
</evidence>
<gene>
    <name evidence="3" type="ORF">LZ519_11385</name>
</gene>